<dbReference type="InterPro" id="IPR025506">
    <property type="entry name" value="Abi_alpha"/>
</dbReference>
<evidence type="ECO:0008006" key="3">
    <source>
        <dbReference type="Google" id="ProtNLM"/>
    </source>
</evidence>
<comment type="caution">
    <text evidence="1">The sequence shown here is derived from an EMBL/GenBank/DDBJ whole genome shotgun (WGS) entry which is preliminary data.</text>
</comment>
<reference evidence="1 2" key="1">
    <citation type="submission" date="2020-07" db="EMBL/GenBank/DDBJ databases">
        <title>Sequencing the genomes of 1000 actinobacteria strains.</title>
        <authorList>
            <person name="Klenk H.-P."/>
        </authorList>
    </citation>
    <scope>NUCLEOTIDE SEQUENCE [LARGE SCALE GENOMIC DNA]</scope>
    <source>
        <strain evidence="1 2">DSM 19082</strain>
    </source>
</reference>
<accession>A0A852RR44</accession>
<keyword evidence="2" id="KW-1185">Reference proteome</keyword>
<gene>
    <name evidence="1" type="ORF">BJ958_003262</name>
</gene>
<dbReference type="Pfam" id="PF14337">
    <property type="entry name" value="Abi_alpha"/>
    <property type="match status" value="1"/>
</dbReference>
<organism evidence="1 2">
    <name type="scientific">Nocardioides kongjuensis</name>
    <dbReference type="NCBI Taxonomy" id="349522"/>
    <lineage>
        <taxon>Bacteria</taxon>
        <taxon>Bacillati</taxon>
        <taxon>Actinomycetota</taxon>
        <taxon>Actinomycetes</taxon>
        <taxon>Propionibacteriales</taxon>
        <taxon>Nocardioidaceae</taxon>
        <taxon>Nocardioides</taxon>
    </lineage>
</organism>
<dbReference type="AlphaFoldDB" id="A0A852RR44"/>
<evidence type="ECO:0000313" key="1">
    <source>
        <dbReference type="EMBL" id="NYD31716.1"/>
    </source>
</evidence>
<proteinExistence type="predicted"/>
<dbReference type="Proteomes" id="UP000582231">
    <property type="component" value="Unassembled WGS sequence"/>
</dbReference>
<dbReference type="RefSeq" id="WP_218865803.1">
    <property type="nucleotide sequence ID" value="NZ_BAABEF010000001.1"/>
</dbReference>
<name>A0A852RR44_9ACTN</name>
<dbReference type="Gene3D" id="3.30.110.190">
    <property type="match status" value="1"/>
</dbReference>
<evidence type="ECO:0000313" key="2">
    <source>
        <dbReference type="Proteomes" id="UP000582231"/>
    </source>
</evidence>
<dbReference type="EMBL" id="JACCBF010000001">
    <property type="protein sequence ID" value="NYD31716.1"/>
    <property type="molecule type" value="Genomic_DNA"/>
</dbReference>
<protein>
    <recommendedName>
        <fullName evidence="3">DUF4393 domain-containing protein</fullName>
    </recommendedName>
</protein>
<sequence>MNHPATDGLAARGRALLARSRDVAAVPVEHPAFARVLDQLAPDEARLLSFLHACGPEPTVDVRVGGLMGRLAPAVLARGLTMVGARAGVRRPERLSLHLTNLRRLGLVADADEPVADLSRYQVVEAQPAVLAAVRAARRAHVVRRRLELTPFGRAFVLACLAGDEAGGSCDTVT</sequence>